<dbReference type="Gene3D" id="3.40.630.10">
    <property type="entry name" value="Zn peptidases"/>
    <property type="match status" value="1"/>
</dbReference>
<organism evidence="2 3">
    <name type="scientific">Prorocentrum cordatum</name>
    <dbReference type="NCBI Taxonomy" id="2364126"/>
    <lineage>
        <taxon>Eukaryota</taxon>
        <taxon>Sar</taxon>
        <taxon>Alveolata</taxon>
        <taxon>Dinophyceae</taxon>
        <taxon>Prorocentrales</taxon>
        <taxon>Prorocentraceae</taxon>
        <taxon>Prorocentrum</taxon>
    </lineage>
</organism>
<sequence>MMSGRAVFACVAIHVTSSPVPDAYCTIRDSHVPLDSLRSNSSRMWQSITTMASLGLFEGPEGSQGVSREALTDIDVSSRRLLDSWAKQLRLHRDVDVVGNTYYRRPGRKPGSGVVAFGSHLDTQPEGGRFDGSYGVLAGLEVLRVLDESGIETDADLELVNWSNEEGCRFSPPMMGSGVATGQLSVEAARSSTARNDPATTFGSELQRHALVGTAVADVKSRSWTSYFEAHIEQGPTLYDSGVPVGVVIGGQGQRLFTVHVSGFEGHSGTVPMDKRQDALVCASAMVIEVRNIGISYTVLTTVGSFSVSPGSFNTIPGRVTFSIDMRSPNTTAMDLAEEKIRRRFASIAALENCPETAITRTKSRNPIEFDPQLSARLHDAASTLGLQASSLWSGAGHDACYVAEKVPAAMLFAPCKDGISHNPRESATPADLALGVDVLLRAVLGTAVETAC</sequence>
<dbReference type="InterPro" id="IPR002933">
    <property type="entry name" value="Peptidase_M20"/>
</dbReference>
<keyword evidence="1" id="KW-0378">Hydrolase</keyword>
<accession>A0ABN9S3U0</accession>
<evidence type="ECO:0000313" key="3">
    <source>
        <dbReference type="Proteomes" id="UP001189429"/>
    </source>
</evidence>
<dbReference type="Gene3D" id="3.30.70.360">
    <property type="match status" value="1"/>
</dbReference>
<dbReference type="PANTHER" id="PTHR32494:SF5">
    <property type="entry name" value="ALLANTOATE AMIDOHYDROLASE"/>
    <property type="match status" value="1"/>
</dbReference>
<dbReference type="CDD" id="cd03884">
    <property type="entry name" value="M20_bAS"/>
    <property type="match status" value="1"/>
</dbReference>
<protein>
    <recommendedName>
        <fullName evidence="4">Zn-dependent hydrolase</fullName>
    </recommendedName>
</protein>
<proteinExistence type="predicted"/>
<dbReference type="InterPro" id="IPR010158">
    <property type="entry name" value="Amidase_Cbmase"/>
</dbReference>
<gene>
    <name evidence="2" type="ORF">PCOR1329_LOCUS25849</name>
</gene>
<dbReference type="NCBIfam" id="TIGR01879">
    <property type="entry name" value="hydantase"/>
    <property type="match status" value="1"/>
</dbReference>
<reference evidence="2" key="1">
    <citation type="submission" date="2023-10" db="EMBL/GenBank/DDBJ databases">
        <authorList>
            <person name="Chen Y."/>
            <person name="Shah S."/>
            <person name="Dougan E. K."/>
            <person name="Thang M."/>
            <person name="Chan C."/>
        </authorList>
    </citation>
    <scope>NUCLEOTIDE SEQUENCE [LARGE SCALE GENOMIC DNA]</scope>
</reference>
<keyword evidence="3" id="KW-1185">Reference proteome</keyword>
<name>A0ABN9S3U0_9DINO</name>
<evidence type="ECO:0000256" key="1">
    <source>
        <dbReference type="ARBA" id="ARBA00022801"/>
    </source>
</evidence>
<evidence type="ECO:0000313" key="2">
    <source>
        <dbReference type="EMBL" id="CAK0825820.1"/>
    </source>
</evidence>
<dbReference type="EMBL" id="CAUYUJ010009091">
    <property type="protein sequence ID" value="CAK0825820.1"/>
    <property type="molecule type" value="Genomic_DNA"/>
</dbReference>
<dbReference type="InterPro" id="IPR036264">
    <property type="entry name" value="Bact_exopeptidase_dim_dom"/>
</dbReference>
<dbReference type="PANTHER" id="PTHR32494">
    <property type="entry name" value="ALLANTOATE DEIMINASE-RELATED"/>
    <property type="match status" value="1"/>
</dbReference>
<dbReference type="Pfam" id="PF01546">
    <property type="entry name" value="Peptidase_M20"/>
    <property type="match status" value="1"/>
</dbReference>
<evidence type="ECO:0008006" key="4">
    <source>
        <dbReference type="Google" id="ProtNLM"/>
    </source>
</evidence>
<dbReference type="SUPFAM" id="SSF53187">
    <property type="entry name" value="Zn-dependent exopeptidases"/>
    <property type="match status" value="1"/>
</dbReference>
<dbReference type="PIRSF" id="PIRSF001235">
    <property type="entry name" value="Amidase_carbamoylase"/>
    <property type="match status" value="1"/>
</dbReference>
<comment type="caution">
    <text evidence="2">The sequence shown here is derived from an EMBL/GenBank/DDBJ whole genome shotgun (WGS) entry which is preliminary data.</text>
</comment>
<dbReference type="SUPFAM" id="SSF55031">
    <property type="entry name" value="Bacterial exopeptidase dimerisation domain"/>
    <property type="match status" value="1"/>
</dbReference>
<dbReference type="Proteomes" id="UP001189429">
    <property type="component" value="Unassembled WGS sequence"/>
</dbReference>